<name>A0A9D4A9A1_9ROSI</name>
<proteinExistence type="predicted"/>
<reference evidence="2 3" key="1">
    <citation type="journal article" date="2021" name="Plant Biotechnol. J.">
        <title>Multi-omics assisted identification of the key and species-specific regulatory components of drought-tolerant mechanisms in Gossypium stocksii.</title>
        <authorList>
            <person name="Yu D."/>
            <person name="Ke L."/>
            <person name="Zhang D."/>
            <person name="Wu Y."/>
            <person name="Sun Y."/>
            <person name="Mei J."/>
            <person name="Sun J."/>
            <person name="Sun Y."/>
        </authorList>
    </citation>
    <scope>NUCLEOTIDE SEQUENCE [LARGE SCALE GENOMIC DNA]</scope>
    <source>
        <strain evidence="3">cv. E1</strain>
        <tissue evidence="2">Leaf</tissue>
    </source>
</reference>
<organism evidence="2 3">
    <name type="scientific">Gossypium stocksii</name>
    <dbReference type="NCBI Taxonomy" id="47602"/>
    <lineage>
        <taxon>Eukaryota</taxon>
        <taxon>Viridiplantae</taxon>
        <taxon>Streptophyta</taxon>
        <taxon>Embryophyta</taxon>
        <taxon>Tracheophyta</taxon>
        <taxon>Spermatophyta</taxon>
        <taxon>Magnoliopsida</taxon>
        <taxon>eudicotyledons</taxon>
        <taxon>Gunneridae</taxon>
        <taxon>Pentapetalae</taxon>
        <taxon>rosids</taxon>
        <taxon>malvids</taxon>
        <taxon>Malvales</taxon>
        <taxon>Malvaceae</taxon>
        <taxon>Malvoideae</taxon>
        <taxon>Gossypium</taxon>
    </lineage>
</organism>
<evidence type="ECO:0000256" key="1">
    <source>
        <dbReference type="SAM" id="MobiDB-lite"/>
    </source>
</evidence>
<feature type="compositionally biased region" description="Acidic residues" evidence="1">
    <location>
        <begin position="62"/>
        <end position="76"/>
    </location>
</feature>
<keyword evidence="3" id="KW-1185">Reference proteome</keyword>
<accession>A0A9D4A9A1</accession>
<feature type="region of interest" description="Disordered" evidence="1">
    <location>
        <begin position="62"/>
        <end position="91"/>
    </location>
</feature>
<dbReference type="Proteomes" id="UP000828251">
    <property type="component" value="Unassembled WGS sequence"/>
</dbReference>
<gene>
    <name evidence="2" type="ORF">J1N35_013962</name>
</gene>
<dbReference type="EMBL" id="JAIQCV010000005">
    <property type="protein sequence ID" value="KAH1097041.1"/>
    <property type="molecule type" value="Genomic_DNA"/>
</dbReference>
<evidence type="ECO:0000313" key="3">
    <source>
        <dbReference type="Proteomes" id="UP000828251"/>
    </source>
</evidence>
<evidence type="ECO:0000313" key="2">
    <source>
        <dbReference type="EMBL" id="KAH1097041.1"/>
    </source>
</evidence>
<feature type="non-terminal residue" evidence="2">
    <location>
        <position position="1"/>
    </location>
</feature>
<protein>
    <submittedName>
        <fullName evidence="2">Uncharacterized protein</fullName>
    </submittedName>
</protein>
<comment type="caution">
    <text evidence="2">The sequence shown here is derived from an EMBL/GenBank/DDBJ whole genome shotgun (WGS) entry which is preliminary data.</text>
</comment>
<sequence length="125" mass="14751">PSSKWTVSKEGFHTCRREYLTPLAKAKILANVRKTGYSQGTITNWDFYRIAKDSILYQRVEESEDFKEEEEEDPTEIEPMQSVEIPNNTEPMEVVTEPNMTTSMFRTQLRRPNFRHELSKLMDIM</sequence>
<dbReference type="AlphaFoldDB" id="A0A9D4A9A1"/>